<dbReference type="Proteomes" id="UP000747791">
    <property type="component" value="Unassembled WGS sequence"/>
</dbReference>
<gene>
    <name evidence="7" type="ORF">EBX74_00540</name>
</gene>
<keyword evidence="3" id="KW-0408">Iron</keyword>
<dbReference type="InterPro" id="IPR006656">
    <property type="entry name" value="Mopterin_OxRdtase"/>
</dbReference>
<feature type="domain" description="Molybdopterin oxidoreductase" evidence="5">
    <location>
        <begin position="2"/>
        <end position="299"/>
    </location>
</feature>
<feature type="domain" description="Molybdopterin dinucleotide-binding" evidence="6">
    <location>
        <begin position="340"/>
        <end position="443"/>
    </location>
</feature>
<dbReference type="SUPFAM" id="SSF50692">
    <property type="entry name" value="ADC-like"/>
    <property type="match status" value="1"/>
</dbReference>
<dbReference type="Pfam" id="PF01568">
    <property type="entry name" value="Molydop_binding"/>
    <property type="match status" value="1"/>
</dbReference>
<reference evidence="7" key="1">
    <citation type="submission" date="2018-10" db="EMBL/GenBank/DDBJ databases">
        <title>Iterative Subtractive Binning of Freshwater Chronoseries Metagenomes Recovers Nearly Complete Genomes from over Four Hundred Novel Species.</title>
        <authorList>
            <person name="Rodriguez-R L.M."/>
            <person name="Tsementzi D."/>
            <person name="Luo C."/>
            <person name="Konstantinidis K.T."/>
        </authorList>
    </citation>
    <scope>NUCLEOTIDE SEQUENCE</scope>
    <source>
        <strain evidence="7">WB8_2A_004</strain>
    </source>
</reference>
<evidence type="ECO:0000313" key="7">
    <source>
        <dbReference type="EMBL" id="NCU52792.1"/>
    </source>
</evidence>
<dbReference type="SUPFAM" id="SSF53706">
    <property type="entry name" value="Formate dehydrogenase/DMSO reductase, domains 1-3"/>
    <property type="match status" value="1"/>
</dbReference>
<dbReference type="AlphaFoldDB" id="A0A966HQQ8"/>
<dbReference type="InterPro" id="IPR006657">
    <property type="entry name" value="MoPterin_dinucl-bd_dom"/>
</dbReference>
<dbReference type="GO" id="GO:0022904">
    <property type="term" value="P:respiratory electron transport chain"/>
    <property type="evidence" value="ECO:0007669"/>
    <property type="project" value="TreeGrafter"/>
</dbReference>
<evidence type="ECO:0000256" key="3">
    <source>
        <dbReference type="ARBA" id="ARBA00023004"/>
    </source>
</evidence>
<keyword evidence="2" id="KW-0560">Oxidoreductase</keyword>
<feature type="non-terminal residue" evidence="7">
    <location>
        <position position="1"/>
    </location>
</feature>
<dbReference type="GO" id="GO:0051536">
    <property type="term" value="F:iron-sulfur cluster binding"/>
    <property type="evidence" value="ECO:0007669"/>
    <property type="project" value="UniProtKB-KW"/>
</dbReference>
<dbReference type="Pfam" id="PF00384">
    <property type="entry name" value="Molybdopterin"/>
    <property type="match status" value="1"/>
</dbReference>
<dbReference type="InterPro" id="IPR009010">
    <property type="entry name" value="Asp_de-COase-like_dom_sf"/>
</dbReference>
<evidence type="ECO:0000256" key="4">
    <source>
        <dbReference type="ARBA" id="ARBA00023014"/>
    </source>
</evidence>
<evidence type="ECO:0000259" key="5">
    <source>
        <dbReference type="Pfam" id="PF00384"/>
    </source>
</evidence>
<dbReference type="GO" id="GO:0043546">
    <property type="term" value="F:molybdopterin cofactor binding"/>
    <property type="evidence" value="ECO:0007669"/>
    <property type="project" value="InterPro"/>
</dbReference>
<evidence type="ECO:0000256" key="1">
    <source>
        <dbReference type="ARBA" id="ARBA00022723"/>
    </source>
</evidence>
<evidence type="ECO:0000259" key="6">
    <source>
        <dbReference type="Pfam" id="PF01568"/>
    </source>
</evidence>
<dbReference type="GO" id="GO:1990204">
    <property type="term" value="C:oxidoreductase complex"/>
    <property type="evidence" value="ECO:0007669"/>
    <property type="project" value="UniProtKB-ARBA"/>
</dbReference>
<dbReference type="Gene3D" id="3.40.228.10">
    <property type="entry name" value="Dimethylsulfoxide Reductase, domain 2"/>
    <property type="match status" value="1"/>
</dbReference>
<dbReference type="PANTHER" id="PTHR43105">
    <property type="entry name" value="RESPIRATORY NITRATE REDUCTASE"/>
    <property type="match status" value="1"/>
</dbReference>
<keyword evidence="1" id="KW-0479">Metal-binding</keyword>
<proteinExistence type="predicted"/>
<dbReference type="GO" id="GO:0046872">
    <property type="term" value="F:metal ion binding"/>
    <property type="evidence" value="ECO:0007669"/>
    <property type="project" value="UniProtKB-KW"/>
</dbReference>
<evidence type="ECO:0000256" key="2">
    <source>
        <dbReference type="ARBA" id="ARBA00023002"/>
    </source>
</evidence>
<sequence>EPASWDEAYDFIKKELNRIIKDHGPDAIAGISSARCTNEENYLFQKMIRAVIGTNSVDCCARICHSPTAWGMQQTFGTGAATNSTEDIYHADLFLVIGANPTNAHPVTGAKIKQQVMKGKKLIVLDPVTTELAKLADYHIKLKPGTNVAVLNMMLHFILKEKLYNVDFVRDRTEGFENFIKEIERQDVDELAKIAGVDKQLVKEAAIAYATAKNSMEFHGLGVTEHEQGSKTVMLIADLAMITGNIGRKGVGVNPLRGQNNVQGAADMGCQPHQGAGYFNVADEKNQKFYSEKYGVTHPTKPGLKIPEMFEAAINGKGRLKNFDWKESAEITANQKEYPLILTTSRALQHYNCGTMTRRTNNIDIMDEDILLIHPKDAAERDLITGDFGRLFSGRGKVDLKVEVTDKVKQGVVFTTFHFPEHMVNMVTGHGKDEETMCAEYKVSSVEVKKISNRFEPKEKENEYQVQVK</sequence>
<organism evidence="7 8">
    <name type="scientific">Candidatus Fonsibacter lacus</name>
    <dbReference type="NCBI Taxonomy" id="2576439"/>
    <lineage>
        <taxon>Bacteria</taxon>
        <taxon>Pseudomonadati</taxon>
        <taxon>Pseudomonadota</taxon>
        <taxon>Alphaproteobacteria</taxon>
        <taxon>Candidatus Pelagibacterales</taxon>
        <taxon>Candidatus Pelagibacterales incertae sedis</taxon>
        <taxon>Candidatus Fonsibacter</taxon>
    </lineage>
</organism>
<dbReference type="GO" id="GO:0003954">
    <property type="term" value="F:NADH dehydrogenase activity"/>
    <property type="evidence" value="ECO:0007669"/>
    <property type="project" value="TreeGrafter"/>
</dbReference>
<dbReference type="Gene3D" id="2.40.40.20">
    <property type="match status" value="1"/>
</dbReference>
<evidence type="ECO:0008006" key="9">
    <source>
        <dbReference type="Google" id="ProtNLM"/>
    </source>
</evidence>
<keyword evidence="4" id="KW-0411">Iron-sulfur</keyword>
<name>A0A966HQQ8_9PROT</name>
<comment type="caution">
    <text evidence="7">The sequence shown here is derived from an EMBL/GenBank/DDBJ whole genome shotgun (WGS) entry which is preliminary data.</text>
</comment>
<dbReference type="GO" id="GO:0016020">
    <property type="term" value="C:membrane"/>
    <property type="evidence" value="ECO:0007669"/>
    <property type="project" value="TreeGrafter"/>
</dbReference>
<dbReference type="InterPro" id="IPR050123">
    <property type="entry name" value="Prok_molybdopt-oxidoreductase"/>
</dbReference>
<evidence type="ECO:0000313" key="8">
    <source>
        <dbReference type="Proteomes" id="UP000747791"/>
    </source>
</evidence>
<protein>
    <recommendedName>
        <fullName evidence="9">Formate dehydrogenase subunit alpha</fullName>
    </recommendedName>
</protein>
<dbReference type="Gene3D" id="3.40.50.740">
    <property type="match status" value="1"/>
</dbReference>
<accession>A0A966HQQ8</accession>
<dbReference type="PANTHER" id="PTHR43105:SF14">
    <property type="entry name" value="FORMATE DEHYDROGENASE H"/>
    <property type="match status" value="1"/>
</dbReference>
<dbReference type="EMBL" id="RGOB01000005">
    <property type="protein sequence ID" value="NCU52792.1"/>
    <property type="molecule type" value="Genomic_DNA"/>
</dbReference>